<name>A0A0V1N6L6_9BILA</name>
<organism evidence="1 2">
    <name type="scientific">Trichinella papuae</name>
    <dbReference type="NCBI Taxonomy" id="268474"/>
    <lineage>
        <taxon>Eukaryota</taxon>
        <taxon>Metazoa</taxon>
        <taxon>Ecdysozoa</taxon>
        <taxon>Nematoda</taxon>
        <taxon>Enoplea</taxon>
        <taxon>Dorylaimia</taxon>
        <taxon>Trichinellida</taxon>
        <taxon>Trichinellidae</taxon>
        <taxon>Trichinella</taxon>
    </lineage>
</organism>
<sequence length="227" mass="25204">MAQVGCRRSVACLSFRSMADLGYYYSPMEGDHLTTTGHTGVPAGFQGRWRNAVKNSLGKGTMTGWQPRPLFSTGKLFQQTDGSLIRLKTGICSTLRSNQLDYTASALHTHNNNNNTINIMLYPGYIGYDQFFDKIEWGTICRLQSELDKANVVIQEDSAKLLMGCLVQVCIIIFPKDGCQFLTVDDESLFILPRQRSVPVDGLETTTTRHTCDAIAVRKAYFAVQAG</sequence>
<evidence type="ECO:0000313" key="1">
    <source>
        <dbReference type="EMBL" id="KRZ79374.1"/>
    </source>
</evidence>
<proteinExistence type="predicted"/>
<accession>A0A0V1N6L6</accession>
<dbReference type="EMBL" id="JYDO01000007">
    <property type="protein sequence ID" value="KRZ79374.1"/>
    <property type="molecule type" value="Genomic_DNA"/>
</dbReference>
<dbReference type="OrthoDB" id="10577530at2759"/>
<evidence type="ECO:0000313" key="2">
    <source>
        <dbReference type="Proteomes" id="UP000054843"/>
    </source>
</evidence>
<comment type="caution">
    <text evidence="1">The sequence shown here is derived from an EMBL/GenBank/DDBJ whole genome shotgun (WGS) entry which is preliminary data.</text>
</comment>
<protein>
    <submittedName>
        <fullName evidence="1">Uncharacterized protein</fullName>
    </submittedName>
</protein>
<keyword evidence="2" id="KW-1185">Reference proteome</keyword>
<gene>
    <name evidence="1" type="ORF">T10_7293</name>
</gene>
<dbReference type="AlphaFoldDB" id="A0A0V1N6L6"/>
<dbReference type="Proteomes" id="UP000054843">
    <property type="component" value="Unassembled WGS sequence"/>
</dbReference>
<reference evidence="1 2" key="1">
    <citation type="submission" date="2015-01" db="EMBL/GenBank/DDBJ databases">
        <title>Evolution of Trichinella species and genotypes.</title>
        <authorList>
            <person name="Korhonen P.K."/>
            <person name="Edoardo P."/>
            <person name="Giuseppe L.R."/>
            <person name="Gasser R.B."/>
        </authorList>
    </citation>
    <scope>NUCLEOTIDE SEQUENCE [LARGE SCALE GENOMIC DNA]</scope>
    <source>
        <strain evidence="1">ISS1980</strain>
    </source>
</reference>